<dbReference type="GO" id="GO:0008276">
    <property type="term" value="F:protein methyltransferase activity"/>
    <property type="evidence" value="ECO:0007669"/>
    <property type="project" value="UniProtKB-ARBA"/>
</dbReference>
<sequence length="134" mass="15077">MKLLGKNGVRGWLDGTKEKSNWLKLIRWTSYVGDINLQFSLSNGQLWYKLCRDVPAGQELLIGPRTPLPLHDVLAAGCPGRETHNRHCQTLLTMVFPQYITEPLEVITASRSSDTRLIGVTCDTRALCPRPCTR</sequence>
<dbReference type="GO" id="GO:0008170">
    <property type="term" value="F:N-methyltransferase activity"/>
    <property type="evidence" value="ECO:0007669"/>
    <property type="project" value="UniProtKB-ARBA"/>
</dbReference>
<proteinExistence type="predicted"/>
<reference evidence="2 3" key="1">
    <citation type="journal article" date="2019" name="Commun. Biol.">
        <title>The bagworm genome reveals a unique fibroin gene that provides high tensile strength.</title>
        <authorList>
            <person name="Kono N."/>
            <person name="Nakamura H."/>
            <person name="Ohtoshi R."/>
            <person name="Tomita M."/>
            <person name="Numata K."/>
            <person name="Arakawa K."/>
        </authorList>
    </citation>
    <scope>NUCLEOTIDE SEQUENCE [LARGE SCALE GENOMIC DNA]</scope>
</reference>
<keyword evidence="3" id="KW-1185">Reference proteome</keyword>
<dbReference type="Proteomes" id="UP000299102">
    <property type="component" value="Unassembled WGS sequence"/>
</dbReference>
<organism evidence="2 3">
    <name type="scientific">Eumeta variegata</name>
    <name type="common">Bagworm moth</name>
    <name type="synonym">Eumeta japonica</name>
    <dbReference type="NCBI Taxonomy" id="151549"/>
    <lineage>
        <taxon>Eukaryota</taxon>
        <taxon>Metazoa</taxon>
        <taxon>Ecdysozoa</taxon>
        <taxon>Arthropoda</taxon>
        <taxon>Hexapoda</taxon>
        <taxon>Insecta</taxon>
        <taxon>Pterygota</taxon>
        <taxon>Neoptera</taxon>
        <taxon>Endopterygota</taxon>
        <taxon>Lepidoptera</taxon>
        <taxon>Glossata</taxon>
        <taxon>Ditrysia</taxon>
        <taxon>Tineoidea</taxon>
        <taxon>Psychidae</taxon>
        <taxon>Oiketicinae</taxon>
        <taxon>Eumeta</taxon>
    </lineage>
</organism>
<dbReference type="Pfam" id="PF21549">
    <property type="entry name" value="PRDM2_PR"/>
    <property type="match status" value="1"/>
</dbReference>
<dbReference type="OrthoDB" id="9368434at2759"/>
<dbReference type="AlphaFoldDB" id="A0A4C1YLK4"/>
<evidence type="ECO:0000313" key="3">
    <source>
        <dbReference type="Proteomes" id="UP000299102"/>
    </source>
</evidence>
<protein>
    <submittedName>
        <fullName evidence="2">Transcription factor hamlet</fullName>
    </submittedName>
</protein>
<dbReference type="Gene3D" id="2.170.270.10">
    <property type="entry name" value="SET domain"/>
    <property type="match status" value="1"/>
</dbReference>
<accession>A0A4C1YLK4</accession>
<name>A0A4C1YLK4_EUMVA</name>
<feature type="domain" description="SET" evidence="1">
    <location>
        <begin position="6"/>
        <end position="62"/>
    </location>
</feature>
<dbReference type="STRING" id="151549.A0A4C1YLK4"/>
<dbReference type="GO" id="GO:0008757">
    <property type="term" value="F:S-adenosylmethionine-dependent methyltransferase activity"/>
    <property type="evidence" value="ECO:0007669"/>
    <property type="project" value="UniProtKB-ARBA"/>
</dbReference>
<gene>
    <name evidence="2" type="primary">ham</name>
    <name evidence="2" type="ORF">EVAR_82895_1</name>
</gene>
<dbReference type="EMBL" id="BGZK01001240">
    <property type="protein sequence ID" value="GBP75225.1"/>
    <property type="molecule type" value="Genomic_DNA"/>
</dbReference>
<dbReference type="InterPro" id="IPR001214">
    <property type="entry name" value="SET_dom"/>
</dbReference>
<evidence type="ECO:0000259" key="1">
    <source>
        <dbReference type="Pfam" id="PF21549"/>
    </source>
</evidence>
<comment type="caution">
    <text evidence="2">The sequence shown here is derived from an EMBL/GenBank/DDBJ whole genome shotgun (WGS) entry which is preliminary data.</text>
</comment>
<dbReference type="InterPro" id="IPR046341">
    <property type="entry name" value="SET_dom_sf"/>
</dbReference>
<evidence type="ECO:0000313" key="2">
    <source>
        <dbReference type="EMBL" id="GBP75225.1"/>
    </source>
</evidence>